<keyword evidence="2" id="KW-0132">Cell division</keyword>
<keyword evidence="10" id="KW-1185">Reference proteome</keyword>
<comment type="caution">
    <text evidence="9">The sequence shown here is derived from an EMBL/GenBank/DDBJ whole genome shotgun (WGS) entry which is preliminary data.</text>
</comment>
<evidence type="ECO:0000256" key="4">
    <source>
        <dbReference type="ARBA" id="ARBA00022786"/>
    </source>
</evidence>
<evidence type="ECO:0000256" key="7">
    <source>
        <dbReference type="SAM" id="MobiDB-lite"/>
    </source>
</evidence>
<dbReference type="SUPFAM" id="SSF46785">
    <property type="entry name" value="Winged helix' DNA-binding domain"/>
    <property type="match status" value="1"/>
</dbReference>
<dbReference type="InterPro" id="IPR036317">
    <property type="entry name" value="Cullin_homology_sf"/>
</dbReference>
<dbReference type="InterPro" id="IPR036388">
    <property type="entry name" value="WH-like_DNA-bd_sf"/>
</dbReference>
<gene>
    <name evidence="9" type="primary">g5687</name>
    <name evidence="9" type="ORF">VP750_LOCUS4870</name>
</gene>
<evidence type="ECO:0000256" key="1">
    <source>
        <dbReference type="ARBA" id="ARBA00016068"/>
    </source>
</evidence>
<name>A0ABP1FUT2_9CHLO</name>
<evidence type="ECO:0000256" key="3">
    <source>
        <dbReference type="ARBA" id="ARBA00022776"/>
    </source>
</evidence>
<evidence type="ECO:0000256" key="2">
    <source>
        <dbReference type="ARBA" id="ARBA00022618"/>
    </source>
</evidence>
<keyword evidence="4" id="KW-0833">Ubl conjugation pathway</keyword>
<sequence length="786" mass="86830">MTDLEAWTTFIQFADQQVQLYSSLAALQQAVATSHAAINTLRQAGLAELASSHVLKHAEDIMRRDQIPRLWAALEKAPESSAGLECTLLESLKGLSQAVQQHEQLLKLLRANLLGSRPCPAPALPGMVVGMCMRYQQSVAAMVKDAAPVSLTGMLETYFSDKLDEFHSKLEDEGEDINEPAEGPTAAAGRAAEIMGSDWAQGIRDIQAALEALGMQEECTSACGRAVCKHVRAYLDAHPDWTQGLLQPALSYLGAVPIPVLALVTADRERALSTWAKRLQYYVYETVGGIRMGQFFDIVTDLPESQPALADVRECLKHTSSHARFIQRFSAAIKQRLLHPGAATPDIISQYVGCIKALREVDPAGILLNAVGGPIKAYLRSRRDTIRCILASLTDDHDGGEATHSESLFEELQQPPQPEEGDVNTDTDNWAAFQAALQWQPDPVEIDLLHVQRKERGTDIISMLVAIYGSKELFINEYRSMLAERLLAKGDYDCDKEIRTLELLKIRFGENSLLNCEIMLKDMADSKRTNHNIHHLTSPDLQPLQRQRSQPRLDQLSATVISSLYWPPHPAEDLTVPQQLQKQMAAYAARFHIVKTPRKLVWIKGLGTVDLCLTVGGQEVDFTAAPVQAAIIMHFKDRPAWHATELATAVGMTAELLRKRVLFWISHGVLQETRTPAGMVYSRCERLEQGAQGATAAGDTAMDEDTDLPAAAEVQEQQEMAVYEQYIMGMLTNFDGGLPLDRIHNMLKMFCSTPPYDRTAEQLTGFLATLVAADKIACEGAVYKKA</sequence>
<accession>A0ABP1FUT2</accession>
<dbReference type="InterPro" id="IPR057975">
    <property type="entry name" value="TPR_ANAPC2"/>
</dbReference>
<dbReference type="PANTHER" id="PTHR45957:SF1">
    <property type="entry name" value="ANAPHASE-PROMOTING COMPLEX SUBUNIT 2"/>
    <property type="match status" value="1"/>
</dbReference>
<protein>
    <recommendedName>
        <fullName evidence="1">Anaphase-promoting complex subunit 2</fullName>
    </recommendedName>
</protein>
<evidence type="ECO:0000313" key="9">
    <source>
        <dbReference type="EMBL" id="CAL5223211.1"/>
    </source>
</evidence>
<proteinExistence type="inferred from homology"/>
<organism evidence="9 10">
    <name type="scientific">Coccomyxa viridis</name>
    <dbReference type="NCBI Taxonomy" id="1274662"/>
    <lineage>
        <taxon>Eukaryota</taxon>
        <taxon>Viridiplantae</taxon>
        <taxon>Chlorophyta</taxon>
        <taxon>core chlorophytes</taxon>
        <taxon>Trebouxiophyceae</taxon>
        <taxon>Trebouxiophyceae incertae sedis</taxon>
        <taxon>Coccomyxaceae</taxon>
        <taxon>Coccomyxa</taxon>
    </lineage>
</organism>
<dbReference type="Gene3D" id="1.10.10.10">
    <property type="entry name" value="Winged helix-like DNA-binding domain superfamily/Winged helix DNA-binding domain"/>
    <property type="match status" value="1"/>
</dbReference>
<feature type="region of interest" description="Disordered" evidence="7">
    <location>
        <begin position="399"/>
        <end position="423"/>
    </location>
</feature>
<dbReference type="InterPro" id="IPR036390">
    <property type="entry name" value="WH_DNA-bd_sf"/>
</dbReference>
<reference evidence="9 10" key="1">
    <citation type="submission" date="2024-06" db="EMBL/GenBank/DDBJ databases">
        <authorList>
            <person name="Kraege A."/>
            <person name="Thomma B."/>
        </authorList>
    </citation>
    <scope>NUCLEOTIDE SEQUENCE [LARGE SCALE GENOMIC DNA]</scope>
</reference>
<dbReference type="PROSITE" id="PS50069">
    <property type="entry name" value="CULLIN_2"/>
    <property type="match status" value="1"/>
</dbReference>
<keyword evidence="3" id="KW-0498">Mitosis</keyword>
<dbReference type="Pfam" id="PF08672">
    <property type="entry name" value="ANAPC2"/>
    <property type="match status" value="1"/>
</dbReference>
<comment type="similarity">
    <text evidence="6">Belongs to the cullin family.</text>
</comment>
<dbReference type="Gene3D" id="1.20.1310.10">
    <property type="entry name" value="Cullin Repeats"/>
    <property type="match status" value="1"/>
</dbReference>
<feature type="domain" description="Cullin family profile" evidence="8">
    <location>
        <begin position="461"/>
        <end position="665"/>
    </location>
</feature>
<dbReference type="Pfam" id="PF25773">
    <property type="entry name" value="TPR_ANAPC2"/>
    <property type="match status" value="1"/>
</dbReference>
<dbReference type="EMBL" id="CAXHTA020000008">
    <property type="protein sequence ID" value="CAL5223211.1"/>
    <property type="molecule type" value="Genomic_DNA"/>
</dbReference>
<dbReference type="SMART" id="SM01013">
    <property type="entry name" value="APC2"/>
    <property type="match status" value="1"/>
</dbReference>
<dbReference type="PANTHER" id="PTHR45957">
    <property type="entry name" value="ANAPHASE-PROMOTING COMPLEX SUBUNIT 2"/>
    <property type="match status" value="1"/>
</dbReference>
<dbReference type="SMART" id="SM00182">
    <property type="entry name" value="CULLIN"/>
    <property type="match status" value="1"/>
</dbReference>
<dbReference type="Gene3D" id="3.30.230.130">
    <property type="entry name" value="Cullin, Chain C, Domain 2"/>
    <property type="match status" value="1"/>
</dbReference>
<evidence type="ECO:0000256" key="5">
    <source>
        <dbReference type="ARBA" id="ARBA00023306"/>
    </source>
</evidence>
<dbReference type="InterPro" id="IPR059120">
    <property type="entry name" value="Cullin-like_AB"/>
</dbReference>
<evidence type="ECO:0000256" key="6">
    <source>
        <dbReference type="PROSITE-ProRule" id="PRU00330"/>
    </source>
</evidence>
<evidence type="ECO:0000259" key="8">
    <source>
        <dbReference type="PROSITE" id="PS50069"/>
    </source>
</evidence>
<keyword evidence="5" id="KW-0131">Cell cycle</keyword>
<dbReference type="Proteomes" id="UP001497392">
    <property type="component" value="Unassembled WGS sequence"/>
</dbReference>
<dbReference type="InterPro" id="IPR044554">
    <property type="entry name" value="ANAPC2"/>
</dbReference>
<dbReference type="InterPro" id="IPR016158">
    <property type="entry name" value="Cullin_homology"/>
</dbReference>
<evidence type="ECO:0000313" key="10">
    <source>
        <dbReference type="Proteomes" id="UP001497392"/>
    </source>
</evidence>
<dbReference type="InterPro" id="IPR014786">
    <property type="entry name" value="ANAPC2_C"/>
</dbReference>
<dbReference type="SUPFAM" id="SSF75632">
    <property type="entry name" value="Cullin homology domain"/>
    <property type="match status" value="1"/>
</dbReference>
<dbReference type="Pfam" id="PF26557">
    <property type="entry name" value="Cullin_AB"/>
    <property type="match status" value="1"/>
</dbReference>